<dbReference type="SUPFAM" id="SSF55550">
    <property type="entry name" value="SH2 domain"/>
    <property type="match status" value="1"/>
</dbReference>
<feature type="compositionally biased region" description="Basic and acidic residues" evidence="3">
    <location>
        <begin position="282"/>
        <end position="293"/>
    </location>
</feature>
<dbReference type="InterPro" id="IPR011993">
    <property type="entry name" value="PH-like_dom_sf"/>
</dbReference>
<evidence type="ECO:0000259" key="4">
    <source>
        <dbReference type="PROSITE" id="PS50001"/>
    </source>
</evidence>
<protein>
    <submittedName>
        <fullName evidence="6">Signal-transducing adaptor protein 1</fullName>
    </submittedName>
</protein>
<dbReference type="PANTHER" id="PTHR16186:SF10">
    <property type="entry name" value="SIGNAL-TRANSDUCING ADAPTOR PROTEIN 1"/>
    <property type="match status" value="1"/>
</dbReference>
<evidence type="ECO:0000256" key="2">
    <source>
        <dbReference type="PROSITE-ProRule" id="PRU00191"/>
    </source>
</evidence>
<dbReference type="InterPro" id="IPR039111">
    <property type="entry name" value="STAP1/STAP2"/>
</dbReference>
<dbReference type="GeneID" id="105910972"/>
<evidence type="ECO:0000313" key="5">
    <source>
        <dbReference type="Proteomes" id="UP000515152"/>
    </source>
</evidence>
<dbReference type="AlphaFoldDB" id="A0A6P8EDI8"/>
<accession>A0A6P8EDI8</accession>
<keyword evidence="5" id="KW-1185">Reference proteome</keyword>
<dbReference type="GO" id="GO:0035591">
    <property type="term" value="F:signaling adaptor activity"/>
    <property type="evidence" value="ECO:0007669"/>
    <property type="project" value="InterPro"/>
</dbReference>
<organism evidence="5 6">
    <name type="scientific">Clupea harengus</name>
    <name type="common">Atlantic herring</name>
    <dbReference type="NCBI Taxonomy" id="7950"/>
    <lineage>
        <taxon>Eukaryota</taxon>
        <taxon>Metazoa</taxon>
        <taxon>Chordata</taxon>
        <taxon>Craniata</taxon>
        <taxon>Vertebrata</taxon>
        <taxon>Euteleostomi</taxon>
        <taxon>Actinopterygii</taxon>
        <taxon>Neopterygii</taxon>
        <taxon>Teleostei</taxon>
        <taxon>Clupei</taxon>
        <taxon>Clupeiformes</taxon>
        <taxon>Clupeoidei</taxon>
        <taxon>Clupeidae</taxon>
        <taxon>Clupea</taxon>
    </lineage>
</organism>
<feature type="domain" description="SH2" evidence="4">
    <location>
        <begin position="170"/>
        <end position="283"/>
    </location>
</feature>
<dbReference type="PROSITE" id="PS50001">
    <property type="entry name" value="SH2"/>
    <property type="match status" value="1"/>
</dbReference>
<dbReference type="GO" id="GO:0019901">
    <property type="term" value="F:protein kinase binding"/>
    <property type="evidence" value="ECO:0007669"/>
    <property type="project" value="TreeGrafter"/>
</dbReference>
<dbReference type="Gene3D" id="3.30.505.10">
    <property type="entry name" value="SH2 domain"/>
    <property type="match status" value="1"/>
</dbReference>
<reference evidence="6" key="1">
    <citation type="submission" date="2025-08" db="UniProtKB">
        <authorList>
            <consortium name="RefSeq"/>
        </authorList>
    </citation>
    <scope>IDENTIFICATION</scope>
</reference>
<keyword evidence="1 2" id="KW-0727">SH2 domain</keyword>
<evidence type="ECO:0000256" key="3">
    <source>
        <dbReference type="SAM" id="MobiDB-lite"/>
    </source>
</evidence>
<dbReference type="Gene3D" id="2.30.29.30">
    <property type="entry name" value="Pleckstrin-homology domain (PH domain)/Phosphotyrosine-binding domain (PTB)"/>
    <property type="match status" value="1"/>
</dbReference>
<sequence length="349" mass="39738">MASRGVIKRRATITDLPLYFSGQIQKKYTGEGGFRGYYGELRGSTMFFYADEKHETYCERLELHNLKSMVPVSSYSAKTTPVYTLTFSNQEVQLKTDNPDTGELWRGYILTVAKLEVPHQLQLLPGHFMALEHVRDQEQQRQVLPPFYQPSMDVPAPRSCTPTSSEASNEYDDSLSSVPTCFMSVSREEAEELLTKNPECGSIILRPATDKYNYTITMSQIYPSGPVIKNYRILSSDHGFIIELEVPVTVQTLNQVVDYFLEQTAGQLKPFAKAYDIHIEVPPRVPPNRDDIPRVAPTIRTEPSPSNKPPTPPRPPFLNQMSTYENEKDLKTNPKVEKNKKSYRPFSRS</sequence>
<dbReference type="Proteomes" id="UP000515152">
    <property type="component" value="Chromosome 20"/>
</dbReference>
<dbReference type="InterPro" id="IPR000980">
    <property type="entry name" value="SH2"/>
</dbReference>
<evidence type="ECO:0000256" key="1">
    <source>
        <dbReference type="ARBA" id="ARBA00022999"/>
    </source>
</evidence>
<dbReference type="InterPro" id="IPR036860">
    <property type="entry name" value="SH2_dom_sf"/>
</dbReference>
<dbReference type="GO" id="GO:0007169">
    <property type="term" value="P:cell surface receptor protein tyrosine kinase signaling pathway"/>
    <property type="evidence" value="ECO:0007669"/>
    <property type="project" value="TreeGrafter"/>
</dbReference>
<dbReference type="GO" id="GO:0050861">
    <property type="term" value="P:positive regulation of B cell receptor signaling pathway"/>
    <property type="evidence" value="ECO:0007669"/>
    <property type="project" value="TreeGrafter"/>
</dbReference>
<dbReference type="PANTHER" id="PTHR16186">
    <property type="entry name" value="SIGNAL-TRANSDUCING ADAPTOR PROTEIN-RELATED"/>
    <property type="match status" value="1"/>
</dbReference>
<evidence type="ECO:0000313" key="6">
    <source>
        <dbReference type="RefSeq" id="XP_031413968.1"/>
    </source>
</evidence>
<dbReference type="SUPFAM" id="SSF50729">
    <property type="entry name" value="PH domain-like"/>
    <property type="match status" value="1"/>
</dbReference>
<proteinExistence type="predicted"/>
<dbReference type="RefSeq" id="XP_031413968.1">
    <property type="nucleotide sequence ID" value="XM_031558108.2"/>
</dbReference>
<feature type="compositionally biased region" description="Pro residues" evidence="3">
    <location>
        <begin position="306"/>
        <end position="316"/>
    </location>
</feature>
<gene>
    <name evidence="6" type="primary">LOC105910972</name>
</gene>
<dbReference type="KEGG" id="char:105910972"/>
<dbReference type="Pfam" id="PF00017">
    <property type="entry name" value="SH2"/>
    <property type="match status" value="1"/>
</dbReference>
<feature type="compositionally biased region" description="Basic and acidic residues" evidence="3">
    <location>
        <begin position="325"/>
        <end position="340"/>
    </location>
</feature>
<feature type="region of interest" description="Disordered" evidence="3">
    <location>
        <begin position="282"/>
        <end position="349"/>
    </location>
</feature>
<dbReference type="OrthoDB" id="6086001at2759"/>
<name>A0A6P8EDI8_CLUHA</name>